<protein>
    <submittedName>
        <fullName evidence="4">tRNA selenocysteine 1-associated protein 1</fullName>
    </submittedName>
</protein>
<dbReference type="GO" id="GO:0003723">
    <property type="term" value="F:RNA binding"/>
    <property type="evidence" value="ECO:0007669"/>
    <property type="project" value="UniProtKB-KW"/>
</dbReference>
<sequence>MEKQEQWVPYELKPRDVEQHFLTCELLLQWQKRKGFLFRIMTGDEKWIYYDNPKRRKSWVILDTSGYTKGYGFVRFGNEEEQRNALFAMNGYTGLGTKPLKICTAVPKPKGNNPNNQQAANMTTSNASYNSGTEYNQYYDPSAYWQNYSAWSGYYGQEAAAIAQPTVESQTAPVAVPAPVPGPVVINDDLALVEHKKILDVDQMNKEFLDTDTSLWDSLEASQWFSNDTVEVH</sequence>
<evidence type="ECO:0000313" key="4">
    <source>
        <dbReference type="EMBL" id="GBP64148.1"/>
    </source>
</evidence>
<dbReference type="PANTHER" id="PTHR37457">
    <property type="entry name" value="TRNA SELENOCYSTEINE 1-ASSOCIATED PROTEIN 1-RELATED"/>
    <property type="match status" value="1"/>
</dbReference>
<dbReference type="InterPro" id="IPR000504">
    <property type="entry name" value="RRM_dom"/>
</dbReference>
<comment type="caution">
    <text evidence="4">The sequence shown here is derived from an EMBL/GenBank/DDBJ whole genome shotgun (WGS) entry which is preliminary data.</text>
</comment>
<feature type="domain" description="RRM" evidence="2">
    <location>
        <begin position="60"/>
        <end position="96"/>
    </location>
</feature>
<dbReference type="SUPFAM" id="SSF54928">
    <property type="entry name" value="RNA-binding domain, RBD"/>
    <property type="match status" value="1"/>
</dbReference>
<evidence type="ECO:0000259" key="3">
    <source>
        <dbReference type="Pfam" id="PF17654"/>
    </source>
</evidence>
<feature type="domain" description="tRNA selenocysteine 1-associated protein 1 C-terminal" evidence="3">
    <location>
        <begin position="127"/>
        <end position="231"/>
    </location>
</feature>
<dbReference type="EMBL" id="BGZK01000889">
    <property type="protein sequence ID" value="GBP64148.1"/>
    <property type="molecule type" value="Genomic_DNA"/>
</dbReference>
<keyword evidence="5" id="KW-1185">Reference proteome</keyword>
<evidence type="ECO:0000313" key="5">
    <source>
        <dbReference type="Proteomes" id="UP000299102"/>
    </source>
</evidence>
<dbReference type="Proteomes" id="UP000299102">
    <property type="component" value="Unassembled WGS sequence"/>
</dbReference>
<evidence type="ECO:0000259" key="2">
    <source>
        <dbReference type="Pfam" id="PF00076"/>
    </source>
</evidence>
<proteinExistence type="predicted"/>
<dbReference type="Gene3D" id="3.30.420.10">
    <property type="entry name" value="Ribonuclease H-like superfamily/Ribonuclease H"/>
    <property type="match status" value="1"/>
</dbReference>
<reference evidence="4 5" key="1">
    <citation type="journal article" date="2019" name="Commun. Biol.">
        <title>The bagworm genome reveals a unique fibroin gene that provides high tensile strength.</title>
        <authorList>
            <person name="Kono N."/>
            <person name="Nakamura H."/>
            <person name="Ohtoshi R."/>
            <person name="Tomita M."/>
            <person name="Numata K."/>
            <person name="Arakawa K."/>
        </authorList>
    </citation>
    <scope>NUCLEOTIDE SEQUENCE [LARGE SCALE GENOMIC DNA]</scope>
</reference>
<name>A0A4C1XL24_EUMVA</name>
<dbReference type="PANTHER" id="PTHR37457:SF3">
    <property type="entry name" value="TRNA SELENOCYSTEINE-ASSOCIATED PROTEIN 1"/>
    <property type="match status" value="1"/>
</dbReference>
<dbReference type="InterPro" id="IPR041085">
    <property type="entry name" value="TSAP1_C"/>
</dbReference>
<dbReference type="STRING" id="151549.A0A4C1XL24"/>
<organism evidence="4 5">
    <name type="scientific">Eumeta variegata</name>
    <name type="common">Bagworm moth</name>
    <name type="synonym">Eumeta japonica</name>
    <dbReference type="NCBI Taxonomy" id="151549"/>
    <lineage>
        <taxon>Eukaryota</taxon>
        <taxon>Metazoa</taxon>
        <taxon>Ecdysozoa</taxon>
        <taxon>Arthropoda</taxon>
        <taxon>Hexapoda</taxon>
        <taxon>Insecta</taxon>
        <taxon>Pterygota</taxon>
        <taxon>Neoptera</taxon>
        <taxon>Endopterygota</taxon>
        <taxon>Lepidoptera</taxon>
        <taxon>Glossata</taxon>
        <taxon>Ditrysia</taxon>
        <taxon>Tineoidea</taxon>
        <taxon>Psychidae</taxon>
        <taxon>Oiketicinae</taxon>
        <taxon>Eumeta</taxon>
    </lineage>
</organism>
<dbReference type="AlphaFoldDB" id="A0A4C1XL24"/>
<accession>A0A4C1XL24</accession>
<dbReference type="InterPro" id="IPR036397">
    <property type="entry name" value="RNaseH_sf"/>
</dbReference>
<dbReference type="OrthoDB" id="446113at2759"/>
<evidence type="ECO:0000256" key="1">
    <source>
        <dbReference type="ARBA" id="ARBA00022884"/>
    </source>
</evidence>
<dbReference type="InterPro" id="IPR035979">
    <property type="entry name" value="RBD_domain_sf"/>
</dbReference>
<keyword evidence="1" id="KW-0694">RNA-binding</keyword>
<dbReference type="InterPro" id="IPR040434">
    <property type="entry name" value="TSAP1"/>
</dbReference>
<dbReference type="Pfam" id="PF00076">
    <property type="entry name" value="RRM_1"/>
    <property type="match status" value="1"/>
</dbReference>
<dbReference type="Pfam" id="PF17654">
    <property type="entry name" value="Trnau1ap"/>
    <property type="match status" value="1"/>
</dbReference>
<gene>
    <name evidence="4" type="primary">TRNAU1AP</name>
    <name evidence="4" type="ORF">EVAR_35469_1</name>
</gene>